<feature type="region of interest" description="Disordered" evidence="1">
    <location>
        <begin position="371"/>
        <end position="474"/>
    </location>
</feature>
<evidence type="ECO:0000256" key="2">
    <source>
        <dbReference type="SAM" id="SignalP"/>
    </source>
</evidence>
<reference evidence="3" key="1">
    <citation type="journal article" date="2020" name="Stud. Mycol.">
        <title>101 Dothideomycetes genomes: a test case for predicting lifestyles and emergence of pathogens.</title>
        <authorList>
            <person name="Haridas S."/>
            <person name="Albert R."/>
            <person name="Binder M."/>
            <person name="Bloem J."/>
            <person name="Labutti K."/>
            <person name="Salamov A."/>
            <person name="Andreopoulos B."/>
            <person name="Baker S."/>
            <person name="Barry K."/>
            <person name="Bills G."/>
            <person name="Bluhm B."/>
            <person name="Cannon C."/>
            <person name="Castanera R."/>
            <person name="Culley D."/>
            <person name="Daum C."/>
            <person name="Ezra D."/>
            <person name="Gonzalez J."/>
            <person name="Henrissat B."/>
            <person name="Kuo A."/>
            <person name="Liang C."/>
            <person name="Lipzen A."/>
            <person name="Lutzoni F."/>
            <person name="Magnuson J."/>
            <person name="Mondo S."/>
            <person name="Nolan M."/>
            <person name="Ohm R."/>
            <person name="Pangilinan J."/>
            <person name="Park H.-J."/>
            <person name="Ramirez L."/>
            <person name="Alfaro M."/>
            <person name="Sun H."/>
            <person name="Tritt A."/>
            <person name="Yoshinaga Y."/>
            <person name="Zwiers L.-H."/>
            <person name="Turgeon B."/>
            <person name="Goodwin S."/>
            <person name="Spatafora J."/>
            <person name="Crous P."/>
            <person name="Grigoriev I."/>
        </authorList>
    </citation>
    <scope>NUCLEOTIDE SEQUENCE</scope>
    <source>
        <strain evidence="3">CBS 109.77</strain>
    </source>
</reference>
<organism evidence="3 4">
    <name type="scientific">Melanomma pulvis-pyrius CBS 109.77</name>
    <dbReference type="NCBI Taxonomy" id="1314802"/>
    <lineage>
        <taxon>Eukaryota</taxon>
        <taxon>Fungi</taxon>
        <taxon>Dikarya</taxon>
        <taxon>Ascomycota</taxon>
        <taxon>Pezizomycotina</taxon>
        <taxon>Dothideomycetes</taxon>
        <taxon>Pleosporomycetidae</taxon>
        <taxon>Pleosporales</taxon>
        <taxon>Melanommataceae</taxon>
        <taxon>Melanomma</taxon>
    </lineage>
</organism>
<dbReference type="EMBL" id="MU001758">
    <property type="protein sequence ID" value="KAF2799813.1"/>
    <property type="molecule type" value="Genomic_DNA"/>
</dbReference>
<dbReference type="AlphaFoldDB" id="A0A6A6XUA7"/>
<feature type="compositionally biased region" description="Low complexity" evidence="1">
    <location>
        <begin position="181"/>
        <end position="197"/>
    </location>
</feature>
<feature type="region of interest" description="Disordered" evidence="1">
    <location>
        <begin position="122"/>
        <end position="151"/>
    </location>
</feature>
<feature type="region of interest" description="Disordered" evidence="1">
    <location>
        <begin position="164"/>
        <end position="289"/>
    </location>
</feature>
<dbReference type="OrthoDB" id="10652591at2759"/>
<feature type="region of interest" description="Disordered" evidence="1">
    <location>
        <begin position="75"/>
        <end position="110"/>
    </location>
</feature>
<feature type="compositionally biased region" description="Polar residues" evidence="1">
    <location>
        <begin position="204"/>
        <end position="214"/>
    </location>
</feature>
<feature type="compositionally biased region" description="Polar residues" evidence="1">
    <location>
        <begin position="164"/>
        <end position="180"/>
    </location>
</feature>
<gene>
    <name evidence="3" type="ORF">K505DRAFT_332278</name>
</gene>
<evidence type="ECO:0000256" key="1">
    <source>
        <dbReference type="SAM" id="MobiDB-lite"/>
    </source>
</evidence>
<keyword evidence="4" id="KW-1185">Reference proteome</keyword>
<accession>A0A6A6XUA7</accession>
<keyword evidence="2" id="KW-0732">Signal</keyword>
<feature type="compositionally biased region" description="Low complexity" evidence="1">
    <location>
        <begin position="436"/>
        <end position="459"/>
    </location>
</feature>
<feature type="compositionally biased region" description="Polar residues" evidence="1">
    <location>
        <begin position="46"/>
        <end position="60"/>
    </location>
</feature>
<feature type="compositionally biased region" description="Low complexity" evidence="1">
    <location>
        <begin position="224"/>
        <end position="268"/>
    </location>
</feature>
<feature type="region of interest" description="Disordered" evidence="1">
    <location>
        <begin position="492"/>
        <end position="520"/>
    </location>
</feature>
<feature type="chain" id="PRO_5025485610" evidence="2">
    <location>
        <begin position="20"/>
        <end position="554"/>
    </location>
</feature>
<feature type="signal peptide" evidence="2">
    <location>
        <begin position="1"/>
        <end position="19"/>
    </location>
</feature>
<dbReference type="Proteomes" id="UP000799757">
    <property type="component" value="Unassembled WGS sequence"/>
</dbReference>
<name>A0A6A6XUA7_9PLEO</name>
<evidence type="ECO:0000313" key="3">
    <source>
        <dbReference type="EMBL" id="KAF2799813.1"/>
    </source>
</evidence>
<feature type="compositionally biased region" description="Polar residues" evidence="1">
    <location>
        <begin position="274"/>
        <end position="289"/>
    </location>
</feature>
<sequence length="554" mass="60287">MASCLPFMLLGSSIPLTLQSEVSDPGFSDLAANQRSSSRLSKRASVESQPGLSENPTLNYQRFSGYERRRANLSLDGVPNLGTPALPGREQSGRFRRTKSAPPNSFTHPVVHENWVGAGMRQLEGGRGKRSGSEPIRPSFPMIDLDEIDDDSDKRSLASSYKRNSYSLFPSPRDSVNSIGSSRLSTSSTLTPSLPSPALRTESRASLANSTTPLHTLAEDEELTTPQSIDSRSSSRSPLRSHSRTPSISHTRSRSSSLQSLADTSSISDPHSLDASTPSPYQSSLSKRVSFSPNADEVITINDELEENINTSEPGILRRQSSWSGFLLISAPPIAALPELTQRTSMSSIRGQAAGRSILRRTSSFQIGETAEQNMDKIKRKPVPTPGVWVTGRESRSERNKSPPQPMSLPSLPEDEDDIDDYYTNMDLTPVADQDSFPCSSSLPLSPYSSSNSHASSSSDEYEDDVPPTPFITPATPKAITFSKHTRHSVHTITVPSSSSSPSGKPARMFGSEDEQLSGRHWSMEGVGSWVRQSGMRVWRVEGNVPVVPRLVTA</sequence>
<proteinExistence type="predicted"/>
<evidence type="ECO:0000313" key="4">
    <source>
        <dbReference type="Proteomes" id="UP000799757"/>
    </source>
</evidence>
<protein>
    <submittedName>
        <fullName evidence="3">Uncharacterized protein</fullName>
    </submittedName>
</protein>
<feature type="region of interest" description="Disordered" evidence="1">
    <location>
        <begin position="24"/>
        <end position="60"/>
    </location>
</feature>